<organism evidence="3 4">
    <name type="scientific">Westerdykella ornata</name>
    <dbReference type="NCBI Taxonomy" id="318751"/>
    <lineage>
        <taxon>Eukaryota</taxon>
        <taxon>Fungi</taxon>
        <taxon>Dikarya</taxon>
        <taxon>Ascomycota</taxon>
        <taxon>Pezizomycotina</taxon>
        <taxon>Dothideomycetes</taxon>
        <taxon>Pleosporomycetidae</taxon>
        <taxon>Pleosporales</taxon>
        <taxon>Sporormiaceae</taxon>
        <taxon>Westerdykella</taxon>
    </lineage>
</organism>
<dbReference type="PROSITE" id="PS51471">
    <property type="entry name" value="FE2OG_OXY"/>
    <property type="match status" value="1"/>
</dbReference>
<sequence length="426" mass="46686">MDFISVAFCTGTDEPSQDPADDHNGGAQDLTVKPFNLRWDSSGSSSGSFKINFPIGDEQHGSLLRLIQDCQPASFGYKGDDVNDESYRKAAKMDRSAFCVDFCPYEVGIIDTIAQVLLPNAASNIATHGVKAELYKLNIYSALSGFFKTHVDTPRSETQFGSLVVSLPCHHEGGQLVVRHAGNSLTFDWGNSGSGGKTSTSIQWAAFYSDCEHEVLEVTEGHRVTLTYNLYYAPGVGDLAVNSPAMDVKTLPLYKKLQDALRDRSFMTEGGYLGIFCQHAYAHSTVEGVKSLPAVLKGADMAVYTIFKALDLPTSIRPFLYIDDWYHPTFDWRSQRLSDTSTTYVGGKMRPLVITERGGEGDGPDDILPSFEGDWLKVNWLIKPVKDTACVNLIHLTYGNQAGIDCVYSYAALIVTIPPASERVPA</sequence>
<dbReference type="Pfam" id="PF13640">
    <property type="entry name" value="2OG-FeII_Oxy_3"/>
    <property type="match status" value="1"/>
</dbReference>
<feature type="domain" description="Fe2OG dioxygenase" evidence="2">
    <location>
        <begin position="131"/>
        <end position="232"/>
    </location>
</feature>
<dbReference type="RefSeq" id="XP_033653411.1">
    <property type="nucleotide sequence ID" value="XM_033801897.1"/>
</dbReference>
<dbReference type="Gene3D" id="2.60.120.620">
    <property type="entry name" value="q2cbj1_9rhob like domain"/>
    <property type="match status" value="1"/>
</dbReference>
<reference evidence="3" key="1">
    <citation type="journal article" date="2020" name="Stud. Mycol.">
        <title>101 Dothideomycetes genomes: a test case for predicting lifestyles and emergence of pathogens.</title>
        <authorList>
            <person name="Haridas S."/>
            <person name="Albert R."/>
            <person name="Binder M."/>
            <person name="Bloem J."/>
            <person name="Labutti K."/>
            <person name="Salamov A."/>
            <person name="Andreopoulos B."/>
            <person name="Baker S."/>
            <person name="Barry K."/>
            <person name="Bills G."/>
            <person name="Bluhm B."/>
            <person name="Cannon C."/>
            <person name="Castanera R."/>
            <person name="Culley D."/>
            <person name="Daum C."/>
            <person name="Ezra D."/>
            <person name="Gonzalez J."/>
            <person name="Henrissat B."/>
            <person name="Kuo A."/>
            <person name="Liang C."/>
            <person name="Lipzen A."/>
            <person name="Lutzoni F."/>
            <person name="Magnuson J."/>
            <person name="Mondo S."/>
            <person name="Nolan M."/>
            <person name="Ohm R."/>
            <person name="Pangilinan J."/>
            <person name="Park H.-J."/>
            <person name="Ramirez L."/>
            <person name="Alfaro M."/>
            <person name="Sun H."/>
            <person name="Tritt A."/>
            <person name="Yoshinaga Y."/>
            <person name="Zwiers L.-H."/>
            <person name="Turgeon B."/>
            <person name="Goodwin S."/>
            <person name="Spatafora J."/>
            <person name="Crous P."/>
            <person name="Grigoriev I."/>
        </authorList>
    </citation>
    <scope>NUCLEOTIDE SEQUENCE</scope>
    <source>
        <strain evidence="3">CBS 379.55</strain>
    </source>
</reference>
<accession>A0A6A6JHI6</accession>
<keyword evidence="4" id="KW-1185">Reference proteome</keyword>
<evidence type="ECO:0000313" key="3">
    <source>
        <dbReference type="EMBL" id="KAF2275872.1"/>
    </source>
</evidence>
<dbReference type="AlphaFoldDB" id="A0A6A6JHI6"/>
<dbReference type="Proteomes" id="UP000800097">
    <property type="component" value="Unassembled WGS sequence"/>
</dbReference>
<dbReference type="GeneID" id="54555072"/>
<keyword evidence="1" id="KW-0479">Metal-binding</keyword>
<evidence type="ECO:0000256" key="1">
    <source>
        <dbReference type="RuleBase" id="RU003682"/>
    </source>
</evidence>
<protein>
    <recommendedName>
        <fullName evidence="2">Fe2OG dioxygenase domain-containing protein</fullName>
    </recommendedName>
</protein>
<dbReference type="InterPro" id="IPR044862">
    <property type="entry name" value="Pro_4_hyd_alph_FE2OG_OXY"/>
</dbReference>
<dbReference type="GO" id="GO:0016491">
    <property type="term" value="F:oxidoreductase activity"/>
    <property type="evidence" value="ECO:0007669"/>
    <property type="project" value="UniProtKB-KW"/>
</dbReference>
<dbReference type="PANTHER" id="PTHR33099">
    <property type="entry name" value="FE2OG DIOXYGENASE DOMAIN-CONTAINING PROTEIN"/>
    <property type="match status" value="1"/>
</dbReference>
<gene>
    <name evidence="3" type="ORF">EI97DRAFT_474463</name>
</gene>
<name>A0A6A6JHI6_WESOR</name>
<proteinExistence type="inferred from homology"/>
<evidence type="ECO:0000259" key="2">
    <source>
        <dbReference type="PROSITE" id="PS51471"/>
    </source>
</evidence>
<keyword evidence="1" id="KW-0408">Iron</keyword>
<dbReference type="PANTHER" id="PTHR33099:SF7">
    <property type="entry name" value="MYND-TYPE DOMAIN-CONTAINING PROTEIN"/>
    <property type="match status" value="1"/>
</dbReference>
<keyword evidence="1" id="KW-0560">Oxidoreductase</keyword>
<dbReference type="OrthoDB" id="27483at2759"/>
<dbReference type="GO" id="GO:0046872">
    <property type="term" value="F:metal ion binding"/>
    <property type="evidence" value="ECO:0007669"/>
    <property type="project" value="UniProtKB-KW"/>
</dbReference>
<comment type="similarity">
    <text evidence="1">Belongs to the iron/ascorbate-dependent oxidoreductase family.</text>
</comment>
<dbReference type="EMBL" id="ML986495">
    <property type="protein sequence ID" value="KAF2275872.1"/>
    <property type="molecule type" value="Genomic_DNA"/>
</dbReference>
<evidence type="ECO:0000313" key="4">
    <source>
        <dbReference type="Proteomes" id="UP000800097"/>
    </source>
</evidence>
<dbReference type="InterPro" id="IPR005123">
    <property type="entry name" value="Oxoglu/Fe-dep_dioxygenase_dom"/>
</dbReference>